<dbReference type="InterPro" id="IPR044528">
    <property type="entry name" value="POD-like_MBL-fold"/>
</dbReference>
<dbReference type="GO" id="GO:0005739">
    <property type="term" value="C:mitochondrion"/>
    <property type="evidence" value="ECO:0007669"/>
    <property type="project" value="UniProtKB-SubCell"/>
</dbReference>
<dbReference type="CDD" id="cd07724">
    <property type="entry name" value="POD-like_MBL-fold"/>
    <property type="match status" value="1"/>
</dbReference>
<evidence type="ECO:0000256" key="4">
    <source>
        <dbReference type="ARBA" id="ARBA00022723"/>
    </source>
</evidence>
<dbReference type="SUPFAM" id="SSF56281">
    <property type="entry name" value="Metallo-hydrolase/oxidoreductase"/>
    <property type="match status" value="1"/>
</dbReference>
<dbReference type="PANTHER" id="PTHR43084">
    <property type="entry name" value="PERSULFIDE DIOXYGENASE ETHE1"/>
    <property type="match status" value="1"/>
</dbReference>
<evidence type="ECO:0000313" key="17">
    <source>
        <dbReference type="EMBL" id="OQR77453.1"/>
    </source>
</evidence>
<dbReference type="InterPro" id="IPR051682">
    <property type="entry name" value="Mito_Persulfide_Diox"/>
</dbReference>
<keyword evidence="5" id="KW-0809">Transit peptide</keyword>
<dbReference type="GO" id="GO:0046872">
    <property type="term" value="F:metal ion binding"/>
    <property type="evidence" value="ECO:0007669"/>
    <property type="project" value="UniProtKB-KW"/>
</dbReference>
<dbReference type="FunCoup" id="A0A1V9XVK6">
    <property type="interactions" value="673"/>
</dbReference>
<evidence type="ECO:0000256" key="3">
    <source>
        <dbReference type="ARBA" id="ARBA00006759"/>
    </source>
</evidence>
<name>A0A1V9XVK6_9ACAR</name>
<evidence type="ECO:0000313" key="18">
    <source>
        <dbReference type="Proteomes" id="UP000192247"/>
    </source>
</evidence>
<dbReference type="InterPro" id="IPR036866">
    <property type="entry name" value="RibonucZ/Hydroxyglut_hydro"/>
</dbReference>
<sequence>MLQKQLCRLVPPLARKMLRRGATLASKGIGDSLPSQASSINRIQTLPTIQTVAISSLGVNTALFFRQLFDDKSNTYTYLLADGSTKEGIIIDPVLEKVDRDLGLVQELGLTLKYALNTHIHADHVTGSGLLKKRISGLRSVISTASKARADVHVNDGDEVRISDNLKLRVLATPGHTTGCVSYVNDGFGFVFTGDAVLIRGCGRTDFQDGCPQRLYDSVHSKIFTLPDHYTIFPAHDYKGMTSSTVWEEKRFNPRLSKSLDEFINIMNNLKLPYPRQIDAALPLNQVCGSQDA</sequence>
<comment type="cofactor">
    <cofactor evidence="1">
        <name>Fe(2+)</name>
        <dbReference type="ChEBI" id="CHEBI:29033"/>
    </cofactor>
</comment>
<comment type="subunit">
    <text evidence="12">Homodimer. Monomer. Interacts with TST. May interact with RELA.</text>
</comment>
<dbReference type="GO" id="GO:0031123">
    <property type="term" value="P:RNA 3'-end processing"/>
    <property type="evidence" value="ECO:0007669"/>
    <property type="project" value="UniProtKB-ARBA"/>
</dbReference>
<evidence type="ECO:0000256" key="1">
    <source>
        <dbReference type="ARBA" id="ARBA00001954"/>
    </source>
</evidence>
<dbReference type="AlphaFoldDB" id="A0A1V9XVK6"/>
<comment type="similarity">
    <text evidence="3">Belongs to the metallo-beta-lactamase superfamily. Glyoxalase II family.</text>
</comment>
<feature type="domain" description="Metallo-beta-lactamase" evidence="16">
    <location>
        <begin position="74"/>
        <end position="236"/>
    </location>
</feature>
<gene>
    <name evidence="17" type="ORF">BIW11_07086</name>
</gene>
<dbReference type="Gene3D" id="3.60.15.10">
    <property type="entry name" value="Ribonuclease Z/Hydroxyacylglutathione hydrolase-like"/>
    <property type="match status" value="1"/>
</dbReference>
<evidence type="ECO:0000256" key="11">
    <source>
        <dbReference type="ARBA" id="ARBA00050990"/>
    </source>
</evidence>
<evidence type="ECO:0000256" key="9">
    <source>
        <dbReference type="ARBA" id="ARBA00023004"/>
    </source>
</evidence>
<comment type="caution">
    <text evidence="17">The sequence shown here is derived from an EMBL/GenBank/DDBJ whole genome shotgun (WGS) entry which is preliminary data.</text>
</comment>
<evidence type="ECO:0000256" key="10">
    <source>
        <dbReference type="ARBA" id="ARBA00023128"/>
    </source>
</evidence>
<keyword evidence="7" id="KW-0007">Acetylation</keyword>
<dbReference type="Pfam" id="PF00753">
    <property type="entry name" value="Lactamase_B"/>
    <property type="match status" value="1"/>
</dbReference>
<evidence type="ECO:0000259" key="16">
    <source>
        <dbReference type="SMART" id="SM00849"/>
    </source>
</evidence>
<evidence type="ECO:0000256" key="15">
    <source>
        <dbReference type="ARBA" id="ARBA00077964"/>
    </source>
</evidence>
<dbReference type="GO" id="GO:0050313">
    <property type="term" value="F:sulfur dioxygenase activity"/>
    <property type="evidence" value="ECO:0007669"/>
    <property type="project" value="UniProtKB-EC"/>
</dbReference>
<evidence type="ECO:0000256" key="5">
    <source>
        <dbReference type="ARBA" id="ARBA00022946"/>
    </source>
</evidence>
<dbReference type="OrthoDB" id="449487at2759"/>
<keyword evidence="4" id="KW-0479">Metal-binding</keyword>
<evidence type="ECO:0000256" key="14">
    <source>
        <dbReference type="ARBA" id="ARBA00067300"/>
    </source>
</evidence>
<dbReference type="InParanoid" id="A0A1V9XVK6"/>
<dbReference type="InterPro" id="IPR001279">
    <property type="entry name" value="Metallo-B-lactamas"/>
</dbReference>
<reference evidence="17 18" key="1">
    <citation type="journal article" date="2017" name="Gigascience">
        <title>Draft genome of the honey bee ectoparasitic mite, Tropilaelaps mercedesae, is shaped by the parasitic life history.</title>
        <authorList>
            <person name="Dong X."/>
            <person name="Armstrong S.D."/>
            <person name="Xia D."/>
            <person name="Makepeace B.L."/>
            <person name="Darby A.C."/>
            <person name="Kadowaki T."/>
        </authorList>
    </citation>
    <scope>NUCLEOTIDE SEQUENCE [LARGE SCALE GENOMIC DNA]</scope>
    <source>
        <strain evidence="17">Wuxi-XJTLU</strain>
    </source>
</reference>
<keyword evidence="8" id="KW-0560">Oxidoreductase</keyword>
<accession>A0A1V9XVK6</accession>
<dbReference type="GO" id="GO:0006749">
    <property type="term" value="P:glutathione metabolic process"/>
    <property type="evidence" value="ECO:0007669"/>
    <property type="project" value="InterPro"/>
</dbReference>
<keyword evidence="18" id="KW-1185">Reference proteome</keyword>
<keyword evidence="6" id="KW-0223">Dioxygenase</keyword>
<organism evidence="17 18">
    <name type="scientific">Tropilaelaps mercedesae</name>
    <dbReference type="NCBI Taxonomy" id="418985"/>
    <lineage>
        <taxon>Eukaryota</taxon>
        <taxon>Metazoa</taxon>
        <taxon>Ecdysozoa</taxon>
        <taxon>Arthropoda</taxon>
        <taxon>Chelicerata</taxon>
        <taxon>Arachnida</taxon>
        <taxon>Acari</taxon>
        <taxon>Parasitiformes</taxon>
        <taxon>Mesostigmata</taxon>
        <taxon>Gamasina</taxon>
        <taxon>Dermanyssoidea</taxon>
        <taxon>Laelapidae</taxon>
        <taxon>Tropilaelaps</taxon>
    </lineage>
</organism>
<evidence type="ECO:0000256" key="6">
    <source>
        <dbReference type="ARBA" id="ARBA00022964"/>
    </source>
</evidence>
<evidence type="ECO:0000256" key="13">
    <source>
        <dbReference type="ARBA" id="ARBA00066686"/>
    </source>
</evidence>
<dbReference type="STRING" id="418985.A0A1V9XVK6"/>
<dbReference type="FunFam" id="3.60.15.10:FF:000013">
    <property type="entry name" value="Persulfide dioxygenase ETHE1, mitochondrial"/>
    <property type="match status" value="1"/>
</dbReference>
<evidence type="ECO:0000256" key="7">
    <source>
        <dbReference type="ARBA" id="ARBA00022990"/>
    </source>
</evidence>
<dbReference type="SMART" id="SM00849">
    <property type="entry name" value="Lactamase_B"/>
    <property type="match status" value="1"/>
</dbReference>
<proteinExistence type="inferred from homology"/>
<dbReference type="EC" id="1.13.11.18" evidence="13"/>
<evidence type="ECO:0000256" key="8">
    <source>
        <dbReference type="ARBA" id="ARBA00023002"/>
    </source>
</evidence>
<evidence type="ECO:0000256" key="2">
    <source>
        <dbReference type="ARBA" id="ARBA00004173"/>
    </source>
</evidence>
<keyword evidence="9" id="KW-0408">Iron</keyword>
<dbReference type="GO" id="GO:0070813">
    <property type="term" value="P:hydrogen sulfide metabolic process"/>
    <property type="evidence" value="ECO:0007669"/>
    <property type="project" value="TreeGrafter"/>
</dbReference>
<comment type="subcellular location">
    <subcellularLocation>
        <location evidence="2">Mitochondrion</location>
    </subcellularLocation>
</comment>
<dbReference type="EMBL" id="MNPL01003510">
    <property type="protein sequence ID" value="OQR77453.1"/>
    <property type="molecule type" value="Genomic_DNA"/>
</dbReference>
<protein>
    <recommendedName>
        <fullName evidence="14">Persulfide dioxygenase ETHE1, mitochondrial</fullName>
        <ecNumber evidence="13">1.13.11.18</ecNumber>
    </recommendedName>
    <alternativeName>
        <fullName evidence="15">Sulfur dioxygenase ETHE1</fullName>
    </alternativeName>
</protein>
<dbReference type="Proteomes" id="UP000192247">
    <property type="component" value="Unassembled WGS sequence"/>
</dbReference>
<comment type="catalytic activity">
    <reaction evidence="11">
        <text>S-sulfanylglutathione + O2 + H2O = sulfite + glutathione + 2 H(+)</text>
        <dbReference type="Rhea" id="RHEA:12981"/>
        <dbReference type="ChEBI" id="CHEBI:15377"/>
        <dbReference type="ChEBI" id="CHEBI:15378"/>
        <dbReference type="ChEBI" id="CHEBI:15379"/>
        <dbReference type="ChEBI" id="CHEBI:17359"/>
        <dbReference type="ChEBI" id="CHEBI:57925"/>
        <dbReference type="ChEBI" id="CHEBI:58905"/>
        <dbReference type="EC" id="1.13.11.18"/>
    </reaction>
</comment>
<dbReference type="PANTHER" id="PTHR43084:SF1">
    <property type="entry name" value="PERSULFIDE DIOXYGENASE ETHE1, MITOCHONDRIAL"/>
    <property type="match status" value="1"/>
</dbReference>
<evidence type="ECO:0000256" key="12">
    <source>
        <dbReference type="ARBA" id="ARBA00065219"/>
    </source>
</evidence>
<keyword evidence="10" id="KW-0496">Mitochondrion</keyword>